<dbReference type="Proteomes" id="UP000007129">
    <property type="component" value="Unassembled WGS sequence"/>
</dbReference>
<name>K2RDC5_MACPH</name>
<comment type="caution">
    <text evidence="1">The sequence shown here is derived from an EMBL/GenBank/DDBJ whole genome shotgun (WGS) entry which is preliminary data.</text>
</comment>
<organism evidence="1 2">
    <name type="scientific">Macrophomina phaseolina (strain MS6)</name>
    <name type="common">Charcoal rot fungus</name>
    <dbReference type="NCBI Taxonomy" id="1126212"/>
    <lineage>
        <taxon>Eukaryota</taxon>
        <taxon>Fungi</taxon>
        <taxon>Dikarya</taxon>
        <taxon>Ascomycota</taxon>
        <taxon>Pezizomycotina</taxon>
        <taxon>Dothideomycetes</taxon>
        <taxon>Dothideomycetes incertae sedis</taxon>
        <taxon>Botryosphaeriales</taxon>
        <taxon>Botryosphaeriaceae</taxon>
        <taxon>Macrophomina</taxon>
    </lineage>
</organism>
<gene>
    <name evidence="1" type="ORF">MPH_11945</name>
</gene>
<reference evidence="1 2" key="1">
    <citation type="journal article" date="2012" name="BMC Genomics">
        <title>Tools to kill: Genome of one of the most destructive plant pathogenic fungi Macrophomina phaseolina.</title>
        <authorList>
            <person name="Islam M.S."/>
            <person name="Haque M.S."/>
            <person name="Islam M.M."/>
            <person name="Emdad E.M."/>
            <person name="Halim A."/>
            <person name="Hossen Q.M.M."/>
            <person name="Hossain M.Z."/>
            <person name="Ahmed B."/>
            <person name="Rahim S."/>
            <person name="Rahman M.S."/>
            <person name="Alam M.M."/>
            <person name="Hou S."/>
            <person name="Wan X."/>
            <person name="Saito J.A."/>
            <person name="Alam M."/>
        </authorList>
    </citation>
    <scope>NUCLEOTIDE SEQUENCE [LARGE SCALE GENOMIC DNA]</scope>
    <source>
        <strain evidence="1 2">MS6</strain>
    </source>
</reference>
<dbReference type="EMBL" id="AHHD01000500">
    <property type="protein sequence ID" value="EKG10942.1"/>
    <property type="molecule type" value="Genomic_DNA"/>
</dbReference>
<evidence type="ECO:0000313" key="1">
    <source>
        <dbReference type="EMBL" id="EKG10942.1"/>
    </source>
</evidence>
<proteinExistence type="predicted"/>
<dbReference type="InParanoid" id="K2RDC5"/>
<sequence>MHLLRDRTISRLGMARWSSSYSRNFSIISSSCSLRSSTRAILARLSSAASEELTTCNSSKGCILIVLPSPPSSHNMPLKCTASPTPTSFPVPSFHQGIWQTAGQPWRRTPISLIVRSKAAPSRSSLLTKMMRGIWYWLACFQTCSVCASTPATPSRIHTAPSKMRRDRRTSKVKSAWPGVSMRLMLCDIEDLGNVNLPPECADAS</sequence>
<accession>K2RDC5</accession>
<dbReference type="HOGENOM" id="CLU_1337733_0_0_1"/>
<evidence type="ECO:0000313" key="2">
    <source>
        <dbReference type="Proteomes" id="UP000007129"/>
    </source>
</evidence>
<dbReference type="OrthoDB" id="10618724at2759"/>
<protein>
    <submittedName>
        <fullName evidence="1">Uncharacterized protein</fullName>
    </submittedName>
</protein>
<dbReference type="AlphaFoldDB" id="K2RDC5"/>
<dbReference type="VEuPathDB" id="FungiDB:MPH_11945"/>